<dbReference type="GO" id="GO:0046872">
    <property type="term" value="F:metal ion binding"/>
    <property type="evidence" value="ECO:0007669"/>
    <property type="project" value="UniProtKB-KW"/>
</dbReference>
<accession>A0A7T2LLJ8</accession>
<evidence type="ECO:0000256" key="3">
    <source>
        <dbReference type="ARBA" id="ARBA00022723"/>
    </source>
</evidence>
<comment type="cofactor">
    <cofactor evidence="1">
        <name>Zn(2+)</name>
        <dbReference type="ChEBI" id="CHEBI:29105"/>
    </cofactor>
</comment>
<dbReference type="AlphaFoldDB" id="A0A7T2LLJ8"/>
<evidence type="ECO:0000256" key="2">
    <source>
        <dbReference type="ARBA" id="ARBA00022670"/>
    </source>
</evidence>
<organism evidence="8 9">
    <name type="scientific">Allosphingosinicella flava</name>
    <dbReference type="NCBI Taxonomy" id="2771430"/>
    <lineage>
        <taxon>Bacteria</taxon>
        <taxon>Pseudomonadati</taxon>
        <taxon>Pseudomonadota</taxon>
        <taxon>Alphaproteobacteria</taxon>
        <taxon>Sphingomonadales</taxon>
        <taxon>Sphingomonadaceae</taxon>
        <taxon>Allosphingosinicella</taxon>
    </lineage>
</organism>
<dbReference type="SUPFAM" id="SSF51261">
    <property type="entry name" value="Duplicated hybrid motif"/>
    <property type="match status" value="1"/>
</dbReference>
<dbReference type="GO" id="GO:0004222">
    <property type="term" value="F:metalloendopeptidase activity"/>
    <property type="evidence" value="ECO:0007669"/>
    <property type="project" value="TreeGrafter"/>
</dbReference>
<dbReference type="InterPro" id="IPR016047">
    <property type="entry name" value="M23ase_b-sheet_dom"/>
</dbReference>
<evidence type="ECO:0000313" key="9">
    <source>
        <dbReference type="Proteomes" id="UP000594873"/>
    </source>
</evidence>
<keyword evidence="9" id="KW-1185">Reference proteome</keyword>
<dbReference type="FunFam" id="2.70.70.10:FF:000006">
    <property type="entry name" value="M23 family peptidase"/>
    <property type="match status" value="1"/>
</dbReference>
<dbReference type="Gene3D" id="2.70.70.10">
    <property type="entry name" value="Glucose Permease (Domain IIA)"/>
    <property type="match status" value="1"/>
</dbReference>
<dbReference type="GO" id="GO:0006508">
    <property type="term" value="P:proteolysis"/>
    <property type="evidence" value="ECO:0007669"/>
    <property type="project" value="UniProtKB-KW"/>
</dbReference>
<reference evidence="8 9" key="1">
    <citation type="submission" date="2020-11" db="EMBL/GenBank/DDBJ databases">
        <title>Genome seq and assembly of Sphingosinicella sp.</title>
        <authorList>
            <person name="Chhetri G."/>
        </authorList>
    </citation>
    <scope>NUCLEOTIDE SEQUENCE [LARGE SCALE GENOMIC DNA]</scope>
    <source>
        <strain evidence="8 9">UDD2</strain>
    </source>
</reference>
<evidence type="ECO:0000313" key="8">
    <source>
        <dbReference type="EMBL" id="QPQ54566.1"/>
    </source>
</evidence>
<dbReference type="InterPro" id="IPR050570">
    <property type="entry name" value="Cell_wall_metabolism_enzyme"/>
</dbReference>
<dbReference type="Gene3D" id="3.10.450.350">
    <property type="match status" value="1"/>
</dbReference>
<evidence type="ECO:0000256" key="4">
    <source>
        <dbReference type="ARBA" id="ARBA00022801"/>
    </source>
</evidence>
<evidence type="ECO:0000259" key="7">
    <source>
        <dbReference type="Pfam" id="PF01551"/>
    </source>
</evidence>
<dbReference type="InterPro" id="IPR011055">
    <property type="entry name" value="Dup_hybrid_motif"/>
</dbReference>
<dbReference type="CDD" id="cd12797">
    <property type="entry name" value="M23_peptidase"/>
    <property type="match status" value="1"/>
</dbReference>
<dbReference type="EMBL" id="CP065592">
    <property type="protein sequence ID" value="QPQ54566.1"/>
    <property type="molecule type" value="Genomic_DNA"/>
</dbReference>
<keyword evidence="4" id="KW-0378">Hydrolase</keyword>
<protein>
    <submittedName>
        <fullName evidence="8">M23 family metallopeptidase</fullName>
    </submittedName>
</protein>
<evidence type="ECO:0000256" key="5">
    <source>
        <dbReference type="ARBA" id="ARBA00022833"/>
    </source>
</evidence>
<sequence>MYRFNDFGQISGGGTAVLRAAPPVRQPALARGFADRLNDIRAGEMDLVVDLGADIGSKDWLRGAATCFGLCLAAWSFAPSFEAGTAAVPAPLDDRQWEEARALSFAPLAYGGDTGRRMAATGAVEALAETPERPRIDLIATMGQGDTLADVLRRSGVAKAEADRVAALIGGVMPINDLKAGTALNVTLGRRASRNMPRPLDALDFRARFDLKLAVNRVNGALALQRTDISVDDTPLRIQGIVGSSLYRSARASGVPAQAIQSFLRAIGTHADVGSLGAGDRFDIIVEHRRAETGETETGQLLYAGLDRANGKDLQLMQWTQGGKAQWFEASGVGKTSGMLQRPVPGAVSSNFGTRRHPILGYTRMHKGLDFRAGHGTPILAAADGRVTRSGWAGGYGRQVRIDHGGGLATSYSHMSRIAANPGAHVRKGQVIGYVGSTGLSTGPHLHYEMYRNGQAVNPASVKFTSQAQLSGAELASFRAKLRGLLNVPAGAAQIARKAP</sequence>
<dbReference type="PANTHER" id="PTHR21666:SF288">
    <property type="entry name" value="CELL DIVISION PROTEIN YTFB"/>
    <property type="match status" value="1"/>
</dbReference>
<gene>
    <name evidence="8" type="ORF">IC614_09525</name>
</gene>
<keyword evidence="3" id="KW-0479">Metal-binding</keyword>
<keyword evidence="5" id="KW-0862">Zinc</keyword>
<dbReference type="Pfam" id="PF01551">
    <property type="entry name" value="Peptidase_M23"/>
    <property type="match status" value="1"/>
</dbReference>
<dbReference type="Proteomes" id="UP000594873">
    <property type="component" value="Chromosome"/>
</dbReference>
<evidence type="ECO:0000256" key="6">
    <source>
        <dbReference type="ARBA" id="ARBA00023049"/>
    </source>
</evidence>
<keyword evidence="2" id="KW-0645">Protease</keyword>
<name>A0A7T2LLJ8_9SPHN</name>
<dbReference type="KEGG" id="sflv:IC614_09525"/>
<keyword evidence="6" id="KW-0482">Metalloprotease</keyword>
<proteinExistence type="predicted"/>
<dbReference type="RefSeq" id="WP_200971092.1">
    <property type="nucleotide sequence ID" value="NZ_CP065592.1"/>
</dbReference>
<dbReference type="PANTHER" id="PTHR21666">
    <property type="entry name" value="PEPTIDASE-RELATED"/>
    <property type="match status" value="1"/>
</dbReference>
<evidence type="ECO:0000256" key="1">
    <source>
        <dbReference type="ARBA" id="ARBA00001947"/>
    </source>
</evidence>
<feature type="domain" description="M23ase beta-sheet core" evidence="7">
    <location>
        <begin position="364"/>
        <end position="459"/>
    </location>
</feature>